<dbReference type="Proteomes" id="UP000826656">
    <property type="component" value="Unassembled WGS sequence"/>
</dbReference>
<protein>
    <submittedName>
        <fullName evidence="1">Uncharacterized protein</fullName>
    </submittedName>
</protein>
<sequence length="70" mass="7615">MSSVRAKSRGDTPATSEEPPLVAVVNNDCMLLIMLTWRLIVIGEPSAIGVGHFEVNSWVPSEGPPQWNLL</sequence>
<accession>A0ABQ7WJL8</accession>
<gene>
    <name evidence="1" type="ORF">KY290_000536</name>
</gene>
<organism evidence="1 2">
    <name type="scientific">Solanum tuberosum</name>
    <name type="common">Potato</name>
    <dbReference type="NCBI Taxonomy" id="4113"/>
    <lineage>
        <taxon>Eukaryota</taxon>
        <taxon>Viridiplantae</taxon>
        <taxon>Streptophyta</taxon>
        <taxon>Embryophyta</taxon>
        <taxon>Tracheophyta</taxon>
        <taxon>Spermatophyta</taxon>
        <taxon>Magnoliopsida</taxon>
        <taxon>eudicotyledons</taxon>
        <taxon>Gunneridae</taxon>
        <taxon>Pentapetalae</taxon>
        <taxon>asterids</taxon>
        <taxon>lamiids</taxon>
        <taxon>Solanales</taxon>
        <taxon>Solanaceae</taxon>
        <taxon>Solanoideae</taxon>
        <taxon>Solaneae</taxon>
        <taxon>Solanum</taxon>
    </lineage>
</organism>
<comment type="caution">
    <text evidence="1">The sequence shown here is derived from an EMBL/GenBank/DDBJ whole genome shotgun (WGS) entry which is preliminary data.</text>
</comment>
<dbReference type="EMBL" id="JAIVGD010000001">
    <property type="protein sequence ID" value="KAH0780938.1"/>
    <property type="molecule type" value="Genomic_DNA"/>
</dbReference>
<keyword evidence="2" id="KW-1185">Reference proteome</keyword>
<name>A0ABQ7WJL8_SOLTU</name>
<reference evidence="1 2" key="1">
    <citation type="journal article" date="2021" name="bioRxiv">
        <title>Chromosome-scale and haplotype-resolved genome assembly of a tetraploid potato cultivar.</title>
        <authorList>
            <person name="Sun H."/>
            <person name="Jiao W.-B."/>
            <person name="Krause K."/>
            <person name="Campoy J.A."/>
            <person name="Goel M."/>
            <person name="Folz-Donahue K."/>
            <person name="Kukat C."/>
            <person name="Huettel B."/>
            <person name="Schneeberger K."/>
        </authorList>
    </citation>
    <scope>NUCLEOTIDE SEQUENCE [LARGE SCALE GENOMIC DNA]</scope>
    <source>
        <strain evidence="1">SolTubOtavaFocal</strain>
        <tissue evidence="1">Leaves</tissue>
    </source>
</reference>
<proteinExistence type="predicted"/>
<evidence type="ECO:0000313" key="2">
    <source>
        <dbReference type="Proteomes" id="UP000826656"/>
    </source>
</evidence>
<evidence type="ECO:0000313" key="1">
    <source>
        <dbReference type="EMBL" id="KAH0780938.1"/>
    </source>
</evidence>